<accession>A0A8J5V567</accession>
<sequence length="131" mass="14935">MTSLAMWKHYAVFWGLTNFALDSGILQQKSFMQSPQQFQHLQFLTPQQQHQLLLQAQQTMTSLTASDVETRRLRMLLNNRNMSLGRDGQINNGGDTIPNIRFSDQFGGSRIDVDMLIKENCPFTIVATARS</sequence>
<evidence type="ECO:0000313" key="3">
    <source>
        <dbReference type="EMBL" id="KAG8051405.1"/>
    </source>
</evidence>
<comment type="subcellular location">
    <subcellularLocation>
        <location evidence="1">Nucleus</location>
    </subcellularLocation>
</comment>
<evidence type="ECO:0000256" key="1">
    <source>
        <dbReference type="ARBA" id="ARBA00004123"/>
    </source>
</evidence>
<dbReference type="Proteomes" id="UP000729402">
    <property type="component" value="Unassembled WGS sequence"/>
</dbReference>
<comment type="caution">
    <text evidence="3">The sequence shown here is derived from an EMBL/GenBank/DDBJ whole genome shotgun (WGS) entry which is preliminary data.</text>
</comment>
<dbReference type="PANTHER" id="PTHR45093">
    <property type="entry name" value="TRANSCRIPTION ACTIVATOR MSS11"/>
    <property type="match status" value="1"/>
</dbReference>
<keyword evidence="2" id="KW-0539">Nucleus</keyword>
<dbReference type="AlphaFoldDB" id="A0A8J5V567"/>
<dbReference type="EMBL" id="JAAALK010000288">
    <property type="protein sequence ID" value="KAG8051405.1"/>
    <property type="molecule type" value="Genomic_DNA"/>
</dbReference>
<keyword evidence="4" id="KW-1185">Reference proteome</keyword>
<dbReference type="PANTHER" id="PTHR45093:SF2">
    <property type="entry name" value="LISH DOMAIN-CONTAINING PROTEIN"/>
    <property type="match status" value="1"/>
</dbReference>
<protein>
    <submittedName>
        <fullName evidence="3">Uncharacterized protein</fullName>
    </submittedName>
</protein>
<reference evidence="3" key="1">
    <citation type="journal article" date="2021" name="bioRxiv">
        <title>Whole Genome Assembly and Annotation of Northern Wild Rice, Zizania palustris L., Supports a Whole Genome Duplication in the Zizania Genus.</title>
        <authorList>
            <person name="Haas M."/>
            <person name="Kono T."/>
            <person name="Macchietto M."/>
            <person name="Millas R."/>
            <person name="McGilp L."/>
            <person name="Shao M."/>
            <person name="Duquette J."/>
            <person name="Hirsch C.N."/>
            <person name="Kimball J."/>
        </authorList>
    </citation>
    <scope>NUCLEOTIDE SEQUENCE</scope>
    <source>
        <tissue evidence="3">Fresh leaf tissue</tissue>
    </source>
</reference>
<proteinExistence type="predicted"/>
<reference evidence="3" key="2">
    <citation type="submission" date="2021-02" db="EMBL/GenBank/DDBJ databases">
        <authorList>
            <person name="Kimball J.A."/>
            <person name="Haas M.W."/>
            <person name="Macchietto M."/>
            <person name="Kono T."/>
            <person name="Duquette J."/>
            <person name="Shao M."/>
        </authorList>
    </citation>
    <scope>NUCLEOTIDE SEQUENCE</scope>
    <source>
        <tissue evidence="3">Fresh leaf tissue</tissue>
    </source>
</reference>
<evidence type="ECO:0000313" key="4">
    <source>
        <dbReference type="Proteomes" id="UP000729402"/>
    </source>
</evidence>
<evidence type="ECO:0000256" key="2">
    <source>
        <dbReference type="ARBA" id="ARBA00023242"/>
    </source>
</evidence>
<gene>
    <name evidence="3" type="ORF">GUJ93_ZPchr0001g30161</name>
</gene>
<organism evidence="3 4">
    <name type="scientific">Zizania palustris</name>
    <name type="common">Northern wild rice</name>
    <dbReference type="NCBI Taxonomy" id="103762"/>
    <lineage>
        <taxon>Eukaryota</taxon>
        <taxon>Viridiplantae</taxon>
        <taxon>Streptophyta</taxon>
        <taxon>Embryophyta</taxon>
        <taxon>Tracheophyta</taxon>
        <taxon>Spermatophyta</taxon>
        <taxon>Magnoliopsida</taxon>
        <taxon>Liliopsida</taxon>
        <taxon>Poales</taxon>
        <taxon>Poaceae</taxon>
        <taxon>BOP clade</taxon>
        <taxon>Oryzoideae</taxon>
        <taxon>Oryzeae</taxon>
        <taxon>Zizaniinae</taxon>
        <taxon>Zizania</taxon>
    </lineage>
</organism>
<name>A0A8J5V567_ZIZPA</name>
<dbReference type="GO" id="GO:0005634">
    <property type="term" value="C:nucleus"/>
    <property type="evidence" value="ECO:0007669"/>
    <property type="project" value="UniProtKB-SubCell"/>
</dbReference>